<keyword evidence="5" id="KW-0547">Nucleotide-binding</keyword>
<evidence type="ECO:0000256" key="2">
    <source>
        <dbReference type="ARBA" id="ARBA00001946"/>
    </source>
</evidence>
<dbReference type="GO" id="GO:0005524">
    <property type="term" value="F:ATP binding"/>
    <property type="evidence" value="ECO:0007669"/>
    <property type="project" value="UniProtKB-KW"/>
</dbReference>
<keyword evidence="6 11" id="KW-0067">ATP-binding</keyword>
<dbReference type="InterPro" id="IPR000565">
    <property type="entry name" value="Topo_IIA_B"/>
</dbReference>
<comment type="cofactor">
    <cofactor evidence="2">
        <name>Mg(2+)</name>
        <dbReference type="ChEBI" id="CHEBI:18420"/>
    </cofactor>
</comment>
<reference evidence="11" key="1">
    <citation type="submission" date="2024-06" db="EMBL/GenBank/DDBJ databases">
        <title>The genome sequences of Kitasatospora sp. strain HUAS MG31.</title>
        <authorList>
            <person name="Mo P."/>
        </authorList>
    </citation>
    <scope>NUCLEOTIDE SEQUENCE</scope>
    <source>
        <strain evidence="11">HUAS MG31</strain>
    </source>
</reference>
<dbReference type="SUPFAM" id="SSF54211">
    <property type="entry name" value="Ribosomal protein S5 domain 2-like"/>
    <property type="match status" value="1"/>
</dbReference>
<evidence type="ECO:0000256" key="3">
    <source>
        <dbReference type="ARBA" id="ARBA00010708"/>
    </source>
</evidence>
<dbReference type="InterPro" id="IPR014721">
    <property type="entry name" value="Ribsml_uS5_D2-typ_fold_subgr"/>
</dbReference>
<dbReference type="PRINTS" id="PR00418">
    <property type="entry name" value="TPI2FAMILY"/>
</dbReference>
<dbReference type="InterPro" id="IPR003594">
    <property type="entry name" value="HATPase_dom"/>
</dbReference>
<dbReference type="SMART" id="SM00433">
    <property type="entry name" value="TOP2c"/>
    <property type="match status" value="1"/>
</dbReference>
<dbReference type="InterPro" id="IPR001241">
    <property type="entry name" value="Topo_IIA"/>
</dbReference>
<feature type="domain" description="Histidine kinase/HSP90-like ATPase" evidence="10">
    <location>
        <begin position="33"/>
        <end position="179"/>
    </location>
</feature>
<evidence type="ECO:0000256" key="8">
    <source>
        <dbReference type="ARBA" id="ARBA00023125"/>
    </source>
</evidence>
<evidence type="ECO:0000256" key="1">
    <source>
        <dbReference type="ARBA" id="ARBA00000185"/>
    </source>
</evidence>
<protein>
    <recommendedName>
        <fullName evidence="4">DNA topoisomerase (ATP-hydrolyzing)</fullName>
        <ecNumber evidence="4">5.6.2.2</ecNumber>
    </recommendedName>
</protein>
<evidence type="ECO:0000256" key="4">
    <source>
        <dbReference type="ARBA" id="ARBA00012895"/>
    </source>
</evidence>
<keyword evidence="7" id="KW-0799">Topoisomerase</keyword>
<evidence type="ECO:0000256" key="7">
    <source>
        <dbReference type="ARBA" id="ARBA00023029"/>
    </source>
</evidence>
<dbReference type="InterPro" id="IPR036890">
    <property type="entry name" value="HATPase_C_sf"/>
</dbReference>
<proteinExistence type="inferred from homology"/>
<evidence type="ECO:0000259" key="10">
    <source>
        <dbReference type="SMART" id="SM00387"/>
    </source>
</evidence>
<dbReference type="InterPro" id="IPR020568">
    <property type="entry name" value="Ribosomal_Su5_D2-typ_SF"/>
</dbReference>
<comment type="catalytic activity">
    <reaction evidence="1">
        <text>ATP-dependent breakage, passage and rejoining of double-stranded DNA.</text>
        <dbReference type="EC" id="5.6.2.2"/>
    </reaction>
</comment>
<dbReference type="GO" id="GO:0003918">
    <property type="term" value="F:DNA topoisomerase type II (double strand cut, ATP-hydrolyzing) activity"/>
    <property type="evidence" value="ECO:0007669"/>
    <property type="project" value="UniProtKB-EC"/>
</dbReference>
<dbReference type="Gene3D" id="3.30.230.10">
    <property type="match status" value="1"/>
</dbReference>
<keyword evidence="8" id="KW-0238">DNA-binding</keyword>
<dbReference type="Gene3D" id="3.30.565.10">
    <property type="entry name" value="Histidine kinase-like ATPase, C-terminal domain"/>
    <property type="match status" value="1"/>
</dbReference>
<evidence type="ECO:0000256" key="6">
    <source>
        <dbReference type="ARBA" id="ARBA00022840"/>
    </source>
</evidence>
<dbReference type="EC" id="5.6.2.2" evidence="4"/>
<dbReference type="PANTHER" id="PTHR45866:SF1">
    <property type="entry name" value="DNA GYRASE SUBUNIT B, MITOCHONDRIAL"/>
    <property type="match status" value="1"/>
</dbReference>
<dbReference type="AlphaFoldDB" id="A0AAU8K8I9"/>
<dbReference type="Pfam" id="PF00204">
    <property type="entry name" value="DNA_gyraseB"/>
    <property type="match status" value="1"/>
</dbReference>
<dbReference type="KEGG" id="kcm:ABWK59_34545"/>
<keyword evidence="9" id="KW-0413">Isomerase</keyword>
<dbReference type="InterPro" id="IPR013506">
    <property type="entry name" value="Topo_IIA_bsu_dom2"/>
</dbReference>
<dbReference type="Pfam" id="PF02518">
    <property type="entry name" value="HATPase_c"/>
    <property type="match status" value="1"/>
</dbReference>
<dbReference type="GO" id="GO:0006265">
    <property type="term" value="P:DNA topological change"/>
    <property type="evidence" value="ECO:0007669"/>
    <property type="project" value="InterPro"/>
</dbReference>
<dbReference type="SUPFAM" id="SSF55874">
    <property type="entry name" value="ATPase domain of HSP90 chaperone/DNA topoisomerase II/histidine kinase"/>
    <property type="match status" value="1"/>
</dbReference>
<organism evidence="11">
    <name type="scientific">Kitasatospora camelliae</name>
    <dbReference type="NCBI Taxonomy" id="3156397"/>
    <lineage>
        <taxon>Bacteria</taxon>
        <taxon>Bacillati</taxon>
        <taxon>Actinomycetota</taxon>
        <taxon>Actinomycetes</taxon>
        <taxon>Kitasatosporales</taxon>
        <taxon>Streptomycetaceae</taxon>
        <taxon>Kitasatospora</taxon>
    </lineage>
</organism>
<evidence type="ECO:0000256" key="9">
    <source>
        <dbReference type="ARBA" id="ARBA00023235"/>
    </source>
</evidence>
<dbReference type="PRINTS" id="PR01159">
    <property type="entry name" value="DNAGYRASEB"/>
</dbReference>
<dbReference type="RefSeq" id="WP_354644625.1">
    <property type="nucleotide sequence ID" value="NZ_CP159872.1"/>
</dbReference>
<gene>
    <name evidence="11" type="ORF">ABWK59_34545</name>
</gene>
<sequence length="388" mass="41058">MSEGPKTYDASAIVVLEGLEAVRKRPGMYIGSVGERGLQHLVFEAAERALEEILGGTASRVEITLTADGGVRVADDGAGVAVEHAGHAGPGDGPPLEDRLTVVCCGVRRADRRSLFGGSFGLGLAVVNALSGRLTAEVRRDGARWVLEYEQGVAVAPPVHAGPADGTGTAITFRPDAEIFETLEFSFDALAERLRELAFLNRDLDITFTDDRDPVAPRAVRFRFPGGPRDHVAEPTAATPLHPEVIGFESEYAAMGGTVEVALRWCDSGEERVASYANSRPTTGGGTHELGFRDGLAAAVTEYAREQQLRTPSGSDLTPTGLGAGLTAVVSVKLDDPEFEGSTRDRLGNEPVRACVAEAVREHLGAWLRADPARATAVLTRLATAARP</sequence>
<evidence type="ECO:0000313" key="11">
    <source>
        <dbReference type="EMBL" id="XCM83688.1"/>
    </source>
</evidence>
<dbReference type="GO" id="GO:0003677">
    <property type="term" value="F:DNA binding"/>
    <property type="evidence" value="ECO:0007669"/>
    <property type="project" value="UniProtKB-KW"/>
</dbReference>
<name>A0AAU8K8I9_9ACTN</name>
<evidence type="ECO:0000256" key="5">
    <source>
        <dbReference type="ARBA" id="ARBA00022741"/>
    </source>
</evidence>
<dbReference type="PANTHER" id="PTHR45866">
    <property type="entry name" value="DNA GYRASE/TOPOISOMERASE SUBUNIT B"/>
    <property type="match status" value="1"/>
</dbReference>
<dbReference type="EMBL" id="CP159872">
    <property type="protein sequence ID" value="XCM83688.1"/>
    <property type="molecule type" value="Genomic_DNA"/>
</dbReference>
<dbReference type="CDD" id="cd00822">
    <property type="entry name" value="TopoII_Trans_DNA_gyrase"/>
    <property type="match status" value="1"/>
</dbReference>
<accession>A0AAU8K8I9</accession>
<dbReference type="SMART" id="SM00387">
    <property type="entry name" value="HATPase_c"/>
    <property type="match status" value="1"/>
</dbReference>
<comment type="similarity">
    <text evidence="3">Belongs to the type II topoisomerase GyrB family.</text>
</comment>